<protein>
    <submittedName>
        <fullName evidence="3">Metallophosphoesterase</fullName>
    </submittedName>
</protein>
<dbReference type="PANTHER" id="PTHR42850:SF2">
    <property type="entry name" value="BLL5683 PROTEIN"/>
    <property type="match status" value="1"/>
</dbReference>
<dbReference type="Pfam" id="PF12850">
    <property type="entry name" value="Metallophos_2"/>
    <property type="match status" value="1"/>
</dbReference>
<dbReference type="SUPFAM" id="SSF56300">
    <property type="entry name" value="Metallo-dependent phosphatases"/>
    <property type="match status" value="1"/>
</dbReference>
<dbReference type="InterPro" id="IPR011152">
    <property type="entry name" value="Pesterase_MJ0912"/>
</dbReference>
<dbReference type="Proteomes" id="UP000276349">
    <property type="component" value="Unassembled WGS sequence"/>
</dbReference>
<dbReference type="GO" id="GO:0016791">
    <property type="term" value="F:phosphatase activity"/>
    <property type="evidence" value="ECO:0007669"/>
    <property type="project" value="TreeGrafter"/>
</dbReference>
<comment type="caution">
    <text evidence="3">The sequence shown here is derived from an EMBL/GenBank/DDBJ whole genome shotgun (WGS) entry which is preliminary data.</text>
</comment>
<dbReference type="InterPro" id="IPR029052">
    <property type="entry name" value="Metallo-depent_PP-like"/>
</dbReference>
<sequence length="241" mass="27728">MKIAIIADIHGNKDALQAVLTDINNRGIQSIYNLGDSLYGPLFPLETYDLLMNPIIHSIKGNCDRILLEHNTSNLTVQFVQDLLRDEHRTWLSNLPKYLETDDFLFCHGSPTSDEMYLLEEMRFSGPVLKETEDIMSLVSGIKQKLIFCAHTHIPRVIYLPNDKIIINPGSIGLPAYEEELPIYHKMESGSPFANYTIVTKQEDNWIIEQLHIPYYREEAIRKSEENGRLDWARALKTGRI</sequence>
<evidence type="ECO:0000313" key="4">
    <source>
        <dbReference type="Proteomes" id="UP000276349"/>
    </source>
</evidence>
<dbReference type="Gene3D" id="3.60.21.10">
    <property type="match status" value="1"/>
</dbReference>
<dbReference type="OrthoDB" id="9813918at2"/>
<accession>A0A3S0HLU7</accession>
<dbReference type="InterPro" id="IPR050126">
    <property type="entry name" value="Ap4A_hydrolase"/>
</dbReference>
<evidence type="ECO:0000313" key="3">
    <source>
        <dbReference type="EMBL" id="RTQ92504.1"/>
    </source>
</evidence>
<feature type="domain" description="Calcineurin-like phosphoesterase" evidence="2">
    <location>
        <begin position="1"/>
        <end position="177"/>
    </location>
</feature>
<gene>
    <name evidence="3" type="ORF">EKG35_11900</name>
</gene>
<dbReference type="EMBL" id="RXNR01000031">
    <property type="protein sequence ID" value="RTQ92504.1"/>
    <property type="molecule type" value="Genomic_DNA"/>
</dbReference>
<dbReference type="InterPro" id="IPR024654">
    <property type="entry name" value="Calcineurin-like_PHP_lpxH"/>
</dbReference>
<dbReference type="RefSeq" id="WP_126294686.1">
    <property type="nucleotide sequence ID" value="NZ_RXNR01000031.1"/>
</dbReference>
<evidence type="ECO:0000259" key="2">
    <source>
        <dbReference type="Pfam" id="PF12850"/>
    </source>
</evidence>
<dbReference type="PANTHER" id="PTHR42850">
    <property type="entry name" value="METALLOPHOSPHOESTERASE"/>
    <property type="match status" value="1"/>
</dbReference>
<dbReference type="GO" id="GO:0005737">
    <property type="term" value="C:cytoplasm"/>
    <property type="evidence" value="ECO:0007669"/>
    <property type="project" value="TreeGrafter"/>
</dbReference>
<evidence type="ECO:0000256" key="1">
    <source>
        <dbReference type="ARBA" id="ARBA00008950"/>
    </source>
</evidence>
<organism evidence="3 4">
    <name type="scientific">Lysinibacillus telephonicus</name>
    <dbReference type="NCBI Taxonomy" id="1714840"/>
    <lineage>
        <taxon>Bacteria</taxon>
        <taxon>Bacillati</taxon>
        <taxon>Bacillota</taxon>
        <taxon>Bacilli</taxon>
        <taxon>Bacillales</taxon>
        <taxon>Bacillaceae</taxon>
        <taxon>Lysinibacillus</taxon>
    </lineage>
</organism>
<comment type="similarity">
    <text evidence="1">Belongs to the metallophosphoesterase superfamily. YfcE family.</text>
</comment>
<keyword evidence="4" id="KW-1185">Reference proteome</keyword>
<dbReference type="PIRSF" id="PIRSF000883">
    <property type="entry name" value="Pesterase_MJ0912"/>
    <property type="match status" value="1"/>
</dbReference>
<reference evidence="3 4" key="1">
    <citation type="submission" date="2018-12" db="EMBL/GenBank/DDBJ databases">
        <authorList>
            <person name="Yu L."/>
        </authorList>
    </citation>
    <scope>NUCLEOTIDE SEQUENCE [LARGE SCALE GENOMIC DNA]</scope>
    <source>
        <strain evidence="3 4">S5H2222</strain>
    </source>
</reference>
<proteinExistence type="inferred from homology"/>
<dbReference type="AlphaFoldDB" id="A0A3S0HLU7"/>
<name>A0A3S0HLU7_9BACI</name>